<evidence type="ECO:0000256" key="1">
    <source>
        <dbReference type="SAM" id="Phobius"/>
    </source>
</evidence>
<reference evidence="2" key="1">
    <citation type="submission" date="2019-12" db="EMBL/GenBank/DDBJ databases">
        <authorList>
            <person name="Cremers G."/>
        </authorList>
    </citation>
    <scope>NUCLEOTIDE SEQUENCE</scope>
    <source>
        <strain evidence="2">Vvax</strain>
    </source>
</reference>
<keyword evidence="1" id="KW-1133">Transmembrane helix</keyword>
<dbReference type="EMBL" id="LR743507">
    <property type="protein sequence ID" value="CAA2107028.1"/>
    <property type="molecule type" value="Genomic_DNA"/>
</dbReference>
<dbReference type="PANTHER" id="PTHR35813:SF1">
    <property type="entry name" value="INNER MEMBRANE PROTEIN YBAN"/>
    <property type="match status" value="1"/>
</dbReference>
<evidence type="ECO:0000313" key="2">
    <source>
        <dbReference type="EMBL" id="CAA2107028.1"/>
    </source>
</evidence>
<gene>
    <name evidence="2" type="primary">ybaN</name>
    <name evidence="2" type="ORF">VVAX_04032</name>
</gene>
<protein>
    <submittedName>
        <fullName evidence="2">Inner membrane protein YbaN</fullName>
    </submittedName>
</protein>
<sequence>MLYGFAVLCLVLGLIGVVVPGMPTTVFILMAAWAAARSSPRLHRWLLNHRIFGPLLRNWENGRTVSRRAKWSATVTMAACAVIVWFTAHRVWLALLAIGCMATVLAWLWSRPPPPSRRPHPPRTMTAGWRAPSAAVAGLVAWTGWQRPAHGCRCA</sequence>
<dbReference type="Pfam" id="PF04304">
    <property type="entry name" value="DUF454"/>
    <property type="match status" value="1"/>
</dbReference>
<keyword evidence="1" id="KW-0472">Membrane</keyword>
<dbReference type="PANTHER" id="PTHR35813">
    <property type="entry name" value="INNER MEMBRANE PROTEIN YBAN"/>
    <property type="match status" value="1"/>
</dbReference>
<dbReference type="GO" id="GO:0005886">
    <property type="term" value="C:plasma membrane"/>
    <property type="evidence" value="ECO:0007669"/>
    <property type="project" value="TreeGrafter"/>
</dbReference>
<name>A0A679JHT7_VARPD</name>
<feature type="transmembrane region" description="Helical" evidence="1">
    <location>
        <begin position="12"/>
        <end position="36"/>
    </location>
</feature>
<dbReference type="InterPro" id="IPR007401">
    <property type="entry name" value="DUF454"/>
</dbReference>
<proteinExistence type="predicted"/>
<feature type="transmembrane region" description="Helical" evidence="1">
    <location>
        <begin position="92"/>
        <end position="109"/>
    </location>
</feature>
<accession>A0A679JHT7</accession>
<keyword evidence="1" id="KW-0812">Transmembrane</keyword>
<feature type="transmembrane region" description="Helical" evidence="1">
    <location>
        <begin position="69"/>
        <end position="86"/>
    </location>
</feature>
<dbReference type="AlphaFoldDB" id="A0A679JHT7"/>
<organism evidence="2">
    <name type="scientific">Variovorax paradoxus</name>
    <dbReference type="NCBI Taxonomy" id="34073"/>
    <lineage>
        <taxon>Bacteria</taxon>
        <taxon>Pseudomonadati</taxon>
        <taxon>Pseudomonadota</taxon>
        <taxon>Betaproteobacteria</taxon>
        <taxon>Burkholderiales</taxon>
        <taxon>Comamonadaceae</taxon>
        <taxon>Variovorax</taxon>
    </lineage>
</organism>